<dbReference type="GO" id="GO:0003677">
    <property type="term" value="F:DNA binding"/>
    <property type="evidence" value="ECO:0007669"/>
    <property type="project" value="InterPro"/>
</dbReference>
<name>A0A935MTE5_9RHOO</name>
<evidence type="ECO:0000256" key="1">
    <source>
        <dbReference type="SAM" id="MobiDB-lite"/>
    </source>
</evidence>
<dbReference type="SUPFAM" id="SSF46955">
    <property type="entry name" value="Putative DNA-binding domain"/>
    <property type="match status" value="1"/>
</dbReference>
<dbReference type="AlphaFoldDB" id="A0A935MTE5"/>
<dbReference type="InterPro" id="IPR010093">
    <property type="entry name" value="SinI_DNA-bd"/>
</dbReference>
<proteinExistence type="predicted"/>
<dbReference type="EMBL" id="JADJMS010000021">
    <property type="protein sequence ID" value="MBK7415579.1"/>
    <property type="molecule type" value="Genomic_DNA"/>
</dbReference>
<dbReference type="NCBIfam" id="TIGR01764">
    <property type="entry name" value="excise"/>
    <property type="match status" value="1"/>
</dbReference>
<feature type="compositionally biased region" description="Polar residues" evidence="1">
    <location>
        <begin position="19"/>
        <end position="32"/>
    </location>
</feature>
<organism evidence="3 4">
    <name type="scientific">Candidatus Dechloromonas phosphorivorans</name>
    <dbReference type="NCBI Taxonomy" id="2899244"/>
    <lineage>
        <taxon>Bacteria</taxon>
        <taxon>Pseudomonadati</taxon>
        <taxon>Pseudomonadota</taxon>
        <taxon>Betaproteobacteria</taxon>
        <taxon>Rhodocyclales</taxon>
        <taxon>Azonexaceae</taxon>
        <taxon>Dechloromonas</taxon>
    </lineage>
</organism>
<dbReference type="InterPro" id="IPR041657">
    <property type="entry name" value="HTH_17"/>
</dbReference>
<evidence type="ECO:0000259" key="2">
    <source>
        <dbReference type="Pfam" id="PF12728"/>
    </source>
</evidence>
<gene>
    <name evidence="3" type="ORF">IPJ38_11165</name>
</gene>
<comment type="caution">
    <text evidence="3">The sequence shown here is derived from an EMBL/GenBank/DDBJ whole genome shotgun (WGS) entry which is preliminary data.</text>
</comment>
<dbReference type="InterPro" id="IPR009061">
    <property type="entry name" value="DNA-bd_dom_put_sf"/>
</dbReference>
<protein>
    <submittedName>
        <fullName evidence="3">Helix-turn-helix domain-containing protein</fullName>
    </submittedName>
</protein>
<sequence length="145" mass="16514">MKPDFPVGTTLNNPFVYQSKTEPRLANSQNENEGTDNKRVQTRIDHDVVSRYDLMTLSTDEVAQVLQCHEQRVLELAQQGQLPGAKIGRGWIFRPTDVAEFLQKQVIEQTAQRAKNMTPVLEGKSPQTYHSPGRKRNELPLCVRL</sequence>
<dbReference type="Pfam" id="PF12728">
    <property type="entry name" value="HTH_17"/>
    <property type="match status" value="1"/>
</dbReference>
<reference evidence="3 4" key="1">
    <citation type="submission" date="2020-10" db="EMBL/GenBank/DDBJ databases">
        <title>Connecting structure to function with the recovery of over 1000 high-quality activated sludge metagenome-assembled genomes encoding full-length rRNA genes using long-read sequencing.</title>
        <authorList>
            <person name="Singleton C.M."/>
            <person name="Petriglieri F."/>
            <person name="Kristensen J.M."/>
            <person name="Kirkegaard R.H."/>
            <person name="Michaelsen T.Y."/>
            <person name="Andersen M.H."/>
            <person name="Karst S.M."/>
            <person name="Dueholm M.S."/>
            <person name="Nielsen P.H."/>
            <person name="Albertsen M."/>
        </authorList>
    </citation>
    <scope>NUCLEOTIDE SEQUENCE [LARGE SCALE GENOMIC DNA]</scope>
    <source>
        <strain evidence="3">EsbW_18-Q3-R4-48_BATAC.463</strain>
    </source>
</reference>
<feature type="region of interest" description="Disordered" evidence="1">
    <location>
        <begin position="19"/>
        <end position="38"/>
    </location>
</feature>
<evidence type="ECO:0000313" key="4">
    <source>
        <dbReference type="Proteomes" id="UP000739411"/>
    </source>
</evidence>
<accession>A0A935MTE5</accession>
<evidence type="ECO:0000313" key="3">
    <source>
        <dbReference type="EMBL" id="MBK7415579.1"/>
    </source>
</evidence>
<dbReference type="Proteomes" id="UP000739411">
    <property type="component" value="Unassembled WGS sequence"/>
</dbReference>
<feature type="domain" description="Helix-turn-helix" evidence="2">
    <location>
        <begin position="57"/>
        <end position="105"/>
    </location>
</feature>